<dbReference type="NCBIfam" id="NF033205">
    <property type="entry name" value="IPExxxVDY"/>
    <property type="match status" value="1"/>
</dbReference>
<reference evidence="1 2" key="1">
    <citation type="submission" date="2018-06" db="EMBL/GenBank/DDBJ databases">
        <title>Genomic Encyclopedia of Type Strains, Phase III (KMG-III): the genomes of soil and plant-associated and newly described type strains.</title>
        <authorList>
            <person name="Whitman W."/>
        </authorList>
    </citation>
    <scope>NUCLEOTIDE SEQUENCE [LARGE SCALE GENOMIC DNA]</scope>
    <source>
        <strain evidence="1 2">CGMCC 1.12504</strain>
    </source>
</reference>
<dbReference type="Proteomes" id="UP000249518">
    <property type="component" value="Unassembled WGS sequence"/>
</dbReference>
<gene>
    <name evidence="1" type="ORF">B0I10_11558</name>
</gene>
<comment type="caution">
    <text evidence="1">The sequence shown here is derived from an EMBL/GenBank/DDBJ whole genome shotgun (WGS) entry which is preliminary data.</text>
</comment>
<name>A0A328WV54_9FLAO</name>
<proteinExistence type="predicted"/>
<accession>A0A328WV54</accession>
<dbReference type="AlphaFoldDB" id="A0A328WV54"/>
<sequence>MLNMAIHKLFIDDFEEADYQLIAIHTTLENYRVAYFINQNLPVLLHRNKKDILIGTEKQKTGFSNFQFEDNKNQVFWTLIENKREISLPQKSKTINLFNEEQEFSNTHYFLPEFKNVDFFLKIESDANQIDINKITTKLNSIGQITTVYAVDLNRIKTKNNLIF</sequence>
<dbReference type="EMBL" id="QLSV01000015">
    <property type="protein sequence ID" value="RAR46749.1"/>
    <property type="molecule type" value="Genomic_DNA"/>
</dbReference>
<organism evidence="1 2">
    <name type="scientific">Flavobacterium lacus</name>
    <dbReference type="NCBI Taxonomy" id="1353778"/>
    <lineage>
        <taxon>Bacteria</taxon>
        <taxon>Pseudomonadati</taxon>
        <taxon>Bacteroidota</taxon>
        <taxon>Flavobacteriia</taxon>
        <taxon>Flavobacteriales</taxon>
        <taxon>Flavobacteriaceae</taxon>
        <taxon>Flavobacterium</taxon>
    </lineage>
</organism>
<dbReference type="InterPro" id="IPR047690">
    <property type="entry name" value="IPExxxVDY_fam"/>
</dbReference>
<evidence type="ECO:0008006" key="3">
    <source>
        <dbReference type="Google" id="ProtNLM"/>
    </source>
</evidence>
<protein>
    <recommendedName>
        <fullName evidence="3">IPExxxVDY family protein</fullName>
    </recommendedName>
</protein>
<evidence type="ECO:0000313" key="1">
    <source>
        <dbReference type="EMBL" id="RAR46749.1"/>
    </source>
</evidence>
<evidence type="ECO:0000313" key="2">
    <source>
        <dbReference type="Proteomes" id="UP000249518"/>
    </source>
</evidence>
<keyword evidence="2" id="KW-1185">Reference proteome</keyword>